<proteinExistence type="predicted"/>
<keyword evidence="1" id="KW-1133">Transmembrane helix</keyword>
<organism evidence="2">
    <name type="scientific">freshwater metagenome</name>
    <dbReference type="NCBI Taxonomy" id="449393"/>
    <lineage>
        <taxon>unclassified sequences</taxon>
        <taxon>metagenomes</taxon>
        <taxon>ecological metagenomes</taxon>
    </lineage>
</organism>
<name>A0A6J6FPB6_9ZZZZ</name>
<dbReference type="AlphaFoldDB" id="A0A6J6FPB6"/>
<reference evidence="2" key="1">
    <citation type="submission" date="2020-05" db="EMBL/GenBank/DDBJ databases">
        <authorList>
            <person name="Chiriac C."/>
            <person name="Salcher M."/>
            <person name="Ghai R."/>
            <person name="Kavagutti S V."/>
        </authorList>
    </citation>
    <scope>NUCLEOTIDE SEQUENCE</scope>
</reference>
<dbReference type="EMBL" id="CAEZUH010000017">
    <property type="protein sequence ID" value="CAB4588864.1"/>
    <property type="molecule type" value="Genomic_DNA"/>
</dbReference>
<protein>
    <submittedName>
        <fullName evidence="2">Unannotated protein</fullName>
    </submittedName>
</protein>
<accession>A0A6J6FPB6</accession>
<keyword evidence="1" id="KW-0812">Transmembrane</keyword>
<gene>
    <name evidence="2" type="ORF">UFOPK1798_00315</name>
</gene>
<keyword evidence="1" id="KW-0472">Membrane</keyword>
<feature type="transmembrane region" description="Helical" evidence="1">
    <location>
        <begin position="15"/>
        <end position="37"/>
    </location>
</feature>
<evidence type="ECO:0000256" key="1">
    <source>
        <dbReference type="SAM" id="Phobius"/>
    </source>
</evidence>
<sequence length="132" mass="14588">MIKIKKLLDKSSGSAISEFLIFTLPFFTAFLIMITMIQQKAMAISESNNLARQAVRAFVTSPNEELALVRANQVIEIYRSTLSTSQLNSNKIELAISCAKYPCFSPGNMVIATISTGSNQIASATEYVDLWR</sequence>
<evidence type="ECO:0000313" key="2">
    <source>
        <dbReference type="EMBL" id="CAB4588864.1"/>
    </source>
</evidence>